<evidence type="ECO:0000256" key="1">
    <source>
        <dbReference type="ARBA" id="ARBA00006285"/>
    </source>
</evidence>
<dbReference type="InterPro" id="IPR029018">
    <property type="entry name" value="Hex-like_dom2"/>
</dbReference>
<dbReference type="Gene3D" id="3.20.20.80">
    <property type="entry name" value="Glycosidases"/>
    <property type="match status" value="1"/>
</dbReference>
<feature type="domain" description="Glycoside hydrolase family 20 catalytic" evidence="4">
    <location>
        <begin position="190"/>
        <end position="524"/>
    </location>
</feature>
<dbReference type="Pfam" id="PF00728">
    <property type="entry name" value="Glyco_hydro_20"/>
    <property type="match status" value="1"/>
</dbReference>
<evidence type="ECO:0000256" key="2">
    <source>
        <dbReference type="ARBA" id="ARBA00022801"/>
    </source>
</evidence>
<dbReference type="InterPro" id="IPR017853">
    <property type="entry name" value="GH"/>
</dbReference>
<protein>
    <submittedName>
        <fullName evidence="6">Beta-N-acetylhexosaminidase</fullName>
    </submittedName>
</protein>
<dbReference type="InterPro" id="IPR015882">
    <property type="entry name" value="HEX_bac_N"/>
</dbReference>
<keyword evidence="2" id="KW-0378">Hydrolase</keyword>
<feature type="domain" description="Beta-hexosaminidase bacterial type N-terminal" evidence="5">
    <location>
        <begin position="56"/>
        <end position="186"/>
    </location>
</feature>
<comment type="caution">
    <text evidence="6">The sequence shown here is derived from an EMBL/GenBank/DDBJ whole genome shotgun (WGS) entry which is preliminary data.</text>
</comment>
<dbReference type="SUPFAM" id="SSF51445">
    <property type="entry name" value="(Trans)glycosidases"/>
    <property type="match status" value="1"/>
</dbReference>
<proteinExistence type="inferred from homology"/>
<keyword evidence="7" id="KW-1185">Reference proteome</keyword>
<evidence type="ECO:0000256" key="3">
    <source>
        <dbReference type="ARBA" id="ARBA00023295"/>
    </source>
</evidence>
<evidence type="ECO:0000259" key="4">
    <source>
        <dbReference type="Pfam" id="PF00728"/>
    </source>
</evidence>
<accession>A0ABW9KIT5</accession>
<dbReference type="PRINTS" id="PR00738">
    <property type="entry name" value="GLHYDRLASE20"/>
</dbReference>
<dbReference type="RefSeq" id="WP_263415080.1">
    <property type="nucleotide sequence ID" value="NZ_BAABBH010000001.1"/>
</dbReference>
<dbReference type="InterPro" id="IPR025705">
    <property type="entry name" value="Beta_hexosaminidase_sua/sub"/>
</dbReference>
<dbReference type="Gene3D" id="3.30.379.10">
    <property type="entry name" value="Chitobiase/beta-hexosaminidase domain 2-like"/>
    <property type="match status" value="1"/>
</dbReference>
<keyword evidence="3" id="KW-0326">Glycosidase</keyword>
<evidence type="ECO:0000259" key="5">
    <source>
        <dbReference type="Pfam" id="PF02838"/>
    </source>
</evidence>
<evidence type="ECO:0000313" key="6">
    <source>
        <dbReference type="EMBL" id="MFN2975702.1"/>
    </source>
</evidence>
<gene>
    <name evidence="6" type="ORF">ACK2TP_07995</name>
</gene>
<organism evidence="6 7">
    <name type="scientific">Terriglobus aquaticus</name>
    <dbReference type="NCBI Taxonomy" id="940139"/>
    <lineage>
        <taxon>Bacteria</taxon>
        <taxon>Pseudomonadati</taxon>
        <taxon>Acidobacteriota</taxon>
        <taxon>Terriglobia</taxon>
        <taxon>Terriglobales</taxon>
        <taxon>Acidobacteriaceae</taxon>
        <taxon>Terriglobus</taxon>
    </lineage>
</organism>
<reference evidence="6 7" key="1">
    <citation type="submission" date="2024-12" db="EMBL/GenBank/DDBJ databases">
        <authorList>
            <person name="Lee Y."/>
        </authorList>
    </citation>
    <scope>NUCLEOTIDE SEQUENCE [LARGE SCALE GENOMIC DNA]</scope>
    <source>
        <strain evidence="6 7">03SUJ4</strain>
    </source>
</reference>
<dbReference type="Proteomes" id="UP001634747">
    <property type="component" value="Unassembled WGS sequence"/>
</dbReference>
<dbReference type="Pfam" id="PF02838">
    <property type="entry name" value="Glyco_hydro_20b"/>
    <property type="match status" value="1"/>
</dbReference>
<comment type="similarity">
    <text evidence="1">Belongs to the glycosyl hydrolase 20 family.</text>
</comment>
<dbReference type="InterPro" id="IPR015883">
    <property type="entry name" value="Glyco_hydro_20_cat"/>
</dbReference>
<dbReference type="EMBL" id="JBJYXY010000001">
    <property type="protein sequence ID" value="MFN2975702.1"/>
    <property type="molecule type" value="Genomic_DNA"/>
</dbReference>
<dbReference type="PANTHER" id="PTHR22600:SF21">
    <property type="entry name" value="BETA-HEXOSAMINIDASE A"/>
    <property type="match status" value="1"/>
</dbReference>
<dbReference type="SUPFAM" id="SSF55545">
    <property type="entry name" value="beta-N-acetylhexosaminidase-like domain"/>
    <property type="match status" value="1"/>
</dbReference>
<dbReference type="PANTHER" id="PTHR22600">
    <property type="entry name" value="BETA-HEXOSAMINIDASE"/>
    <property type="match status" value="1"/>
</dbReference>
<evidence type="ECO:0000313" key="7">
    <source>
        <dbReference type="Proteomes" id="UP001634747"/>
    </source>
</evidence>
<name>A0ABW9KIT5_9BACT</name>
<sequence length="730" mass="80829">MPGFLRAKQFHSSSLLSQILMLTMSAPMLGHTAAGQSKASVPPASASPLRQNVTVPALMPLPASWTTGTGSMQIDAGFQVVLTGYREPRLERAAQRLQQRIARKTGISFLPQSDGKHLALTVSTAGASKAVQELGEDESYVLKVSTTGATLTAPNTLGVLRGMQTFLQLIHLGQSGFVVDNTLVRDQPRFPWRGLLLDSSRHFQPIANVLEELDAMEMVKMNVLHWHLSDDQGFRVESLHYPKLQGMGSDGHFYTQQQIREVIEYARDRGIRVVPEFDMPGHAKSWFVGYPELAAMPGPYGVLHHITAEEWEHPDPRQDPAMDPTKEEVYRFLDSFVAEMAALFPDAYFHIGGDECDGKQWDATPHVHSFMKAHSLKDNAALQAYFTGRVQQLVTKHGKIPVGWDEILQPDTPKNVVIQSWRGQRSLFQAVSRGYRGILSAGYYIDLNQPAGQHYLVDPAVLPSPDQRDPTARGEVVPERLSPQQETAILGGEATEWTEYISPETLSNRIWPRLAAIAERLWSPQANRDVSTMYTRLDWISHELRLQGIQNGGVLTPMVERIANTTAVDHLLALGAIVQPPLDYQRESLPGQSYDEFRPLIHLVDAIPAESTAARHFALLAHAIATGTATTAEHVEARQLLTRWSHLDADEAAWMSNNELTAELVPVSRSVARTAEIGLAALDCIEHTRCEATESKDQKLAELKRLEVLTPAALRNMIAVSSSELVKATP</sequence>